<dbReference type="STRING" id="765440.A0A0C3FCV9"/>
<dbReference type="InParanoid" id="A0A0C3FCV9"/>
<sequence length="195" mass="21387">MSSKPSVWSKASLAYCEVAEPVPSNVHNHHQSLSTELDRLLQQTELESTHSSPLPIEATSPLLLLEFLCEDLNEKPVVGTLWTIGGGTPIGISSEKETLDIGQPSDYHSLPLPNPNPSVPSKNHFDLEPLEELTLAEPLRTPTNPYLPEHADIQSEDISLGHATLNLHHTLASLTDLYQPLRPLLGPLARPTLIR</sequence>
<accession>A0A0C3FCV9</accession>
<protein>
    <submittedName>
        <fullName evidence="1">Uncharacterized protein</fullName>
    </submittedName>
</protein>
<gene>
    <name evidence="1" type="ORF">PILCRDRAFT_11910</name>
</gene>
<dbReference type="EMBL" id="KN833023">
    <property type="protein sequence ID" value="KIM77651.1"/>
    <property type="molecule type" value="Genomic_DNA"/>
</dbReference>
<dbReference type="HOGENOM" id="CLU_1454937_0_0_1"/>
<evidence type="ECO:0000313" key="2">
    <source>
        <dbReference type="Proteomes" id="UP000054166"/>
    </source>
</evidence>
<name>A0A0C3FCV9_PILCF</name>
<proteinExistence type="predicted"/>
<reference evidence="1 2" key="1">
    <citation type="submission" date="2014-04" db="EMBL/GenBank/DDBJ databases">
        <authorList>
            <consortium name="DOE Joint Genome Institute"/>
            <person name="Kuo A."/>
            <person name="Tarkka M."/>
            <person name="Buscot F."/>
            <person name="Kohler A."/>
            <person name="Nagy L.G."/>
            <person name="Floudas D."/>
            <person name="Copeland A."/>
            <person name="Barry K.W."/>
            <person name="Cichocki N."/>
            <person name="Veneault-Fourrey C."/>
            <person name="LaButti K."/>
            <person name="Lindquist E.A."/>
            <person name="Lipzen A."/>
            <person name="Lundell T."/>
            <person name="Morin E."/>
            <person name="Murat C."/>
            <person name="Sun H."/>
            <person name="Tunlid A."/>
            <person name="Henrissat B."/>
            <person name="Grigoriev I.V."/>
            <person name="Hibbett D.S."/>
            <person name="Martin F."/>
            <person name="Nordberg H.P."/>
            <person name="Cantor M.N."/>
            <person name="Hua S.X."/>
        </authorList>
    </citation>
    <scope>NUCLEOTIDE SEQUENCE [LARGE SCALE GENOMIC DNA]</scope>
    <source>
        <strain evidence="1 2">F 1598</strain>
    </source>
</reference>
<dbReference type="AlphaFoldDB" id="A0A0C3FCV9"/>
<dbReference type="Proteomes" id="UP000054166">
    <property type="component" value="Unassembled WGS sequence"/>
</dbReference>
<evidence type="ECO:0000313" key="1">
    <source>
        <dbReference type="EMBL" id="KIM77651.1"/>
    </source>
</evidence>
<keyword evidence="2" id="KW-1185">Reference proteome</keyword>
<organism evidence="1 2">
    <name type="scientific">Piloderma croceum (strain F 1598)</name>
    <dbReference type="NCBI Taxonomy" id="765440"/>
    <lineage>
        <taxon>Eukaryota</taxon>
        <taxon>Fungi</taxon>
        <taxon>Dikarya</taxon>
        <taxon>Basidiomycota</taxon>
        <taxon>Agaricomycotina</taxon>
        <taxon>Agaricomycetes</taxon>
        <taxon>Agaricomycetidae</taxon>
        <taxon>Atheliales</taxon>
        <taxon>Atheliaceae</taxon>
        <taxon>Piloderma</taxon>
    </lineage>
</organism>
<reference evidence="2" key="2">
    <citation type="submission" date="2015-01" db="EMBL/GenBank/DDBJ databases">
        <title>Evolutionary Origins and Diversification of the Mycorrhizal Mutualists.</title>
        <authorList>
            <consortium name="DOE Joint Genome Institute"/>
            <consortium name="Mycorrhizal Genomics Consortium"/>
            <person name="Kohler A."/>
            <person name="Kuo A."/>
            <person name="Nagy L.G."/>
            <person name="Floudas D."/>
            <person name="Copeland A."/>
            <person name="Barry K.W."/>
            <person name="Cichocki N."/>
            <person name="Veneault-Fourrey C."/>
            <person name="LaButti K."/>
            <person name="Lindquist E.A."/>
            <person name="Lipzen A."/>
            <person name="Lundell T."/>
            <person name="Morin E."/>
            <person name="Murat C."/>
            <person name="Riley R."/>
            <person name="Ohm R."/>
            <person name="Sun H."/>
            <person name="Tunlid A."/>
            <person name="Henrissat B."/>
            <person name="Grigoriev I.V."/>
            <person name="Hibbett D.S."/>
            <person name="Martin F."/>
        </authorList>
    </citation>
    <scope>NUCLEOTIDE SEQUENCE [LARGE SCALE GENOMIC DNA]</scope>
    <source>
        <strain evidence="2">F 1598</strain>
    </source>
</reference>